<keyword evidence="4" id="KW-1185">Reference proteome</keyword>
<dbReference type="InterPro" id="IPR022123">
    <property type="entry name" value="DUF3658"/>
</dbReference>
<organism evidence="3 4">
    <name type="scientific">Cytobacillus mangrovibacter</name>
    <dbReference type="NCBI Taxonomy" id="3299024"/>
    <lineage>
        <taxon>Bacteria</taxon>
        <taxon>Bacillati</taxon>
        <taxon>Bacillota</taxon>
        <taxon>Bacilli</taxon>
        <taxon>Bacillales</taxon>
        <taxon>Bacillaceae</taxon>
        <taxon>Cytobacillus</taxon>
    </lineage>
</organism>
<feature type="domain" description="DUF1835" evidence="1">
    <location>
        <begin position="101"/>
        <end position="217"/>
    </location>
</feature>
<gene>
    <name evidence="3" type="ORF">ACFYKT_00015</name>
</gene>
<dbReference type="Pfam" id="PF08874">
    <property type="entry name" value="DUF1835"/>
    <property type="match status" value="1"/>
</dbReference>
<protein>
    <submittedName>
        <fullName evidence="3">DUF1835 domain-containing protein</fullName>
    </submittedName>
</protein>
<sequence>MIFIRIKVNYPYVYFFLEPNVVFVYTIKRNDYLTVSGLRSDAGNWETYVLNHSDEFDTFIHEDREQLVGRGYFLQLEDIYKMTKFINKQIQKHRVGDDSPVHIVSAESAAGTIRYSLKHPKKVLGFSDLFSYGPVWKLDKEEGQAFRNEWLFDHINMEFQDDNENELRWTNTLLEIEDIPKESPIYVWYANNALEQTGVRLILKLLSEKTNTIFLINSTDFYEKFIDQTQPNYYTSQLTPDHIKLIFEHGKNSNSLSPADRIQYEREWEALAQTKAVLRLWRNNEIISVEDNYYDSEIIQTIERMHREQGEKDFIRAAKVIGEMLGQIDDWIGDSFLEYRIRYLIYNGRLELKGVPKSMRHYSVKLR</sequence>
<name>A0ABW6JTD3_9BACI</name>
<reference evidence="3 4" key="1">
    <citation type="submission" date="2024-08" db="EMBL/GenBank/DDBJ databases">
        <title>Two novel Cytobacillus novel species.</title>
        <authorList>
            <person name="Liu G."/>
        </authorList>
    </citation>
    <scope>NUCLEOTIDE SEQUENCE [LARGE SCALE GENOMIC DNA]</scope>
    <source>
        <strain evidence="3 4">FJAT-53684</strain>
    </source>
</reference>
<dbReference type="EMBL" id="JBIACJ010000001">
    <property type="protein sequence ID" value="MFE8694734.1"/>
    <property type="molecule type" value="Genomic_DNA"/>
</dbReference>
<dbReference type="InterPro" id="IPR014973">
    <property type="entry name" value="DUF1835"/>
</dbReference>
<dbReference type="RefSeq" id="WP_389213615.1">
    <property type="nucleotide sequence ID" value="NZ_JBIACJ010000001.1"/>
</dbReference>
<feature type="domain" description="DUF3658" evidence="2">
    <location>
        <begin position="252"/>
        <end position="362"/>
    </location>
</feature>
<accession>A0ABW6JTD3</accession>
<comment type="caution">
    <text evidence="3">The sequence shown here is derived from an EMBL/GenBank/DDBJ whole genome shotgun (WGS) entry which is preliminary data.</text>
</comment>
<dbReference type="Proteomes" id="UP001601058">
    <property type="component" value="Unassembled WGS sequence"/>
</dbReference>
<evidence type="ECO:0000313" key="4">
    <source>
        <dbReference type="Proteomes" id="UP001601058"/>
    </source>
</evidence>
<dbReference type="Pfam" id="PF12395">
    <property type="entry name" value="DUF3658"/>
    <property type="match status" value="1"/>
</dbReference>
<evidence type="ECO:0000259" key="1">
    <source>
        <dbReference type="Pfam" id="PF08874"/>
    </source>
</evidence>
<evidence type="ECO:0000259" key="2">
    <source>
        <dbReference type="Pfam" id="PF12395"/>
    </source>
</evidence>
<proteinExistence type="predicted"/>
<evidence type="ECO:0000313" key="3">
    <source>
        <dbReference type="EMBL" id="MFE8694734.1"/>
    </source>
</evidence>